<keyword evidence="11" id="KW-1003">Cell membrane</keyword>
<dbReference type="AlphaFoldDB" id="A0A017T8J6"/>
<dbReference type="NCBIfam" id="NF003652">
    <property type="entry name" value="PRK05286.2-5"/>
    <property type="match status" value="1"/>
</dbReference>
<dbReference type="RefSeq" id="WP_044242545.1">
    <property type="nucleotide sequence ID" value="NZ_ASRX01000025.1"/>
</dbReference>
<feature type="signal peptide" evidence="12">
    <location>
        <begin position="1"/>
        <end position="19"/>
    </location>
</feature>
<keyword evidence="9 11" id="KW-0472">Membrane</keyword>
<evidence type="ECO:0000256" key="9">
    <source>
        <dbReference type="ARBA" id="ARBA00023136"/>
    </source>
</evidence>
<evidence type="ECO:0000256" key="6">
    <source>
        <dbReference type="ARBA" id="ARBA00022643"/>
    </source>
</evidence>
<dbReference type="SUPFAM" id="SSF51395">
    <property type="entry name" value="FMN-linked oxidoreductases"/>
    <property type="match status" value="1"/>
</dbReference>
<dbReference type="GO" id="GO:0006207">
    <property type="term" value="P:'de novo' pyrimidine nucleobase biosynthetic process"/>
    <property type="evidence" value="ECO:0007669"/>
    <property type="project" value="UniProtKB-UniRule"/>
</dbReference>
<evidence type="ECO:0000256" key="12">
    <source>
        <dbReference type="SAM" id="SignalP"/>
    </source>
</evidence>
<dbReference type="STRING" id="1192034.CAP_3448"/>
<dbReference type="Proteomes" id="UP000019678">
    <property type="component" value="Unassembled WGS sequence"/>
</dbReference>
<comment type="subunit">
    <text evidence="11">Monomer.</text>
</comment>
<evidence type="ECO:0000259" key="13">
    <source>
        <dbReference type="Pfam" id="PF01180"/>
    </source>
</evidence>
<protein>
    <recommendedName>
        <fullName evidence="11">Dihydroorotate dehydrogenase (quinone)</fullName>
        <ecNumber evidence="11">1.3.5.2</ecNumber>
    </recommendedName>
    <alternativeName>
        <fullName evidence="11">DHOdehase</fullName>
        <shortName evidence="11">DHOD</shortName>
        <shortName evidence="11">DHODase</shortName>
    </alternativeName>
    <alternativeName>
        <fullName evidence="11">Dihydroorotate oxidase</fullName>
    </alternativeName>
</protein>
<dbReference type="PANTHER" id="PTHR48109">
    <property type="entry name" value="DIHYDROOROTATE DEHYDROGENASE (QUINONE), MITOCHONDRIAL-RELATED"/>
    <property type="match status" value="1"/>
</dbReference>
<feature type="binding site" evidence="11">
    <location>
        <position position="182"/>
    </location>
    <ligand>
        <name>substrate</name>
    </ligand>
</feature>
<dbReference type="InterPro" id="IPR013785">
    <property type="entry name" value="Aldolase_TIM"/>
</dbReference>
<dbReference type="Pfam" id="PF01180">
    <property type="entry name" value="DHO_dh"/>
    <property type="match status" value="1"/>
</dbReference>
<feature type="binding site" evidence="11">
    <location>
        <position position="69"/>
    </location>
    <ligand>
        <name>substrate</name>
    </ligand>
</feature>
<comment type="similarity">
    <text evidence="4 11">Belongs to the dihydroorotate dehydrogenase family. Type 2 subfamily.</text>
</comment>
<comment type="caution">
    <text evidence="14">The sequence shown here is derived from an EMBL/GenBank/DDBJ whole genome shotgun (WGS) entry which is preliminary data.</text>
</comment>
<reference evidence="14 15" key="1">
    <citation type="submission" date="2013-05" db="EMBL/GenBank/DDBJ databases">
        <title>Genome assembly of Chondromyces apiculatus DSM 436.</title>
        <authorList>
            <person name="Sharma G."/>
            <person name="Khatri I."/>
            <person name="Kaur C."/>
            <person name="Mayilraj S."/>
            <person name="Subramanian S."/>
        </authorList>
    </citation>
    <scope>NUCLEOTIDE SEQUENCE [LARGE SCALE GENOMIC DNA]</scope>
    <source>
        <strain evidence="14 15">DSM 436</strain>
    </source>
</reference>
<proteinExistence type="inferred from homology"/>
<evidence type="ECO:0000256" key="3">
    <source>
        <dbReference type="ARBA" id="ARBA00005161"/>
    </source>
</evidence>
<dbReference type="GO" id="GO:0005737">
    <property type="term" value="C:cytoplasm"/>
    <property type="evidence" value="ECO:0007669"/>
    <property type="project" value="InterPro"/>
</dbReference>
<dbReference type="eggNOG" id="COG0167">
    <property type="taxonomic scope" value="Bacteria"/>
</dbReference>
<dbReference type="GO" id="GO:0005886">
    <property type="term" value="C:plasma membrane"/>
    <property type="evidence" value="ECO:0007669"/>
    <property type="project" value="UniProtKB-SubCell"/>
</dbReference>
<dbReference type="InterPro" id="IPR005719">
    <property type="entry name" value="Dihydroorotate_DH_2"/>
</dbReference>
<feature type="chain" id="PRO_5001500317" description="Dihydroorotate dehydrogenase (quinone)" evidence="12">
    <location>
        <begin position="20"/>
        <end position="362"/>
    </location>
</feature>
<feature type="domain" description="Dihydroorotate dehydrogenase catalytic" evidence="13">
    <location>
        <begin position="48"/>
        <end position="347"/>
    </location>
</feature>
<comment type="cofactor">
    <cofactor evidence="11">
        <name>FMN</name>
        <dbReference type="ChEBI" id="CHEBI:58210"/>
    </cofactor>
    <text evidence="11">Binds 1 FMN per subunit.</text>
</comment>
<accession>A0A017T8J6</accession>
<evidence type="ECO:0000256" key="1">
    <source>
        <dbReference type="ARBA" id="ARBA00003125"/>
    </source>
</evidence>
<feature type="binding site" evidence="11">
    <location>
        <begin position="327"/>
        <end position="328"/>
    </location>
    <ligand>
        <name>FMN</name>
        <dbReference type="ChEBI" id="CHEBI:58210"/>
    </ligand>
</feature>
<comment type="caution">
    <text evidence="11">Lacks conserved residue(s) required for the propagation of feature annotation.</text>
</comment>
<feature type="binding site" evidence="11">
    <location>
        <position position="146"/>
    </location>
    <ligand>
        <name>FMN</name>
        <dbReference type="ChEBI" id="CHEBI:58210"/>
    </ligand>
</feature>
<feature type="binding site" evidence="11">
    <location>
        <position position="277"/>
    </location>
    <ligand>
        <name>FMN</name>
        <dbReference type="ChEBI" id="CHEBI:58210"/>
    </ligand>
</feature>
<dbReference type="InterPro" id="IPR005720">
    <property type="entry name" value="Dihydroorotate_DH_cat"/>
</dbReference>
<evidence type="ECO:0000313" key="15">
    <source>
        <dbReference type="Proteomes" id="UP000019678"/>
    </source>
</evidence>
<dbReference type="InterPro" id="IPR001295">
    <property type="entry name" value="Dihydroorotate_DH_CS"/>
</dbReference>
<dbReference type="InterPro" id="IPR050074">
    <property type="entry name" value="DHO_dehydrogenase"/>
</dbReference>
<feature type="binding site" evidence="11">
    <location>
        <position position="182"/>
    </location>
    <ligand>
        <name>FMN</name>
        <dbReference type="ChEBI" id="CHEBI:58210"/>
    </ligand>
</feature>
<feature type="binding site" evidence="11">
    <location>
        <position position="251"/>
    </location>
    <ligand>
        <name>FMN</name>
        <dbReference type="ChEBI" id="CHEBI:58210"/>
    </ligand>
</feature>
<feature type="active site" description="Nucleophile" evidence="11">
    <location>
        <position position="185"/>
    </location>
</feature>
<dbReference type="CDD" id="cd04738">
    <property type="entry name" value="DHOD_2_like"/>
    <property type="match status" value="1"/>
</dbReference>
<dbReference type="GO" id="GO:0106430">
    <property type="term" value="F:dihydroorotate dehydrogenase (quinone) activity"/>
    <property type="evidence" value="ECO:0007669"/>
    <property type="project" value="UniProtKB-EC"/>
</dbReference>
<dbReference type="HAMAP" id="MF_00225">
    <property type="entry name" value="DHO_dh_type2"/>
    <property type="match status" value="1"/>
</dbReference>
<evidence type="ECO:0000313" key="14">
    <source>
        <dbReference type="EMBL" id="EYF05307.1"/>
    </source>
</evidence>
<evidence type="ECO:0000256" key="8">
    <source>
        <dbReference type="ARBA" id="ARBA00023002"/>
    </source>
</evidence>
<dbReference type="EMBL" id="ASRX01000025">
    <property type="protein sequence ID" value="EYF05307.1"/>
    <property type="molecule type" value="Genomic_DNA"/>
</dbReference>
<dbReference type="PANTHER" id="PTHR48109:SF4">
    <property type="entry name" value="DIHYDROOROTATE DEHYDROGENASE (QUINONE), MITOCHONDRIAL"/>
    <property type="match status" value="1"/>
</dbReference>
<dbReference type="NCBIfam" id="TIGR01036">
    <property type="entry name" value="pyrD_sub2"/>
    <property type="match status" value="1"/>
</dbReference>
<evidence type="ECO:0000256" key="10">
    <source>
        <dbReference type="ARBA" id="ARBA00048639"/>
    </source>
</evidence>
<comment type="catalytic activity">
    <reaction evidence="10 11">
        <text>(S)-dihydroorotate + a quinone = orotate + a quinol</text>
        <dbReference type="Rhea" id="RHEA:30187"/>
        <dbReference type="ChEBI" id="CHEBI:24646"/>
        <dbReference type="ChEBI" id="CHEBI:30839"/>
        <dbReference type="ChEBI" id="CHEBI:30864"/>
        <dbReference type="ChEBI" id="CHEBI:132124"/>
        <dbReference type="EC" id="1.3.5.2"/>
    </reaction>
</comment>
<dbReference type="PROSITE" id="PS00912">
    <property type="entry name" value="DHODEHASE_2"/>
    <property type="match status" value="1"/>
</dbReference>
<dbReference type="OrthoDB" id="9802377at2"/>
<sequence>MYRLIRPLLFALPAHTAHTLGMLALAPLEHVAPLRALVRSSTAPDPLLRTRVMGLDFPSPLGIAGGFDKNAQRARAIAALGFGFLELGTVTALAQAENPRPNLFRLPADRALVNRLGFPNQGAARISTRIRARDVARHAGIPVGISIGKSRAVPLDPIEPAIADYLTSLRAARDAADFVVVNVSSPNTQGLRALQGAAVARALLGALADDNRAHGAALPLLVKVAPDLDDEDFDALLDVVDEVGLAGIVATNTTVRRDGLTTPPDVVQSLGAGGLSGPPLRARALAMVRRARARLGANATLIGVGGVETADHALDLIRAGADLVQLYTAFIYGGPSLPARIARDLSARVAESGARSITDLRG</sequence>
<feature type="binding site" evidence="11">
    <location>
        <begin position="252"/>
        <end position="253"/>
    </location>
    <ligand>
        <name>substrate</name>
    </ligand>
</feature>
<keyword evidence="7 11" id="KW-0665">Pyrimidine biosynthesis</keyword>
<feature type="binding site" evidence="11">
    <location>
        <position position="89"/>
    </location>
    <ligand>
        <name>FMN</name>
        <dbReference type="ChEBI" id="CHEBI:58210"/>
    </ligand>
</feature>
<comment type="function">
    <text evidence="1 11">Catalyzes the conversion of dihydroorotate to orotate with quinone as electron acceptor.</text>
</comment>
<keyword evidence="6 11" id="KW-0288">FMN</keyword>
<dbReference type="GO" id="GO:0044205">
    <property type="term" value="P:'de novo' UMP biosynthetic process"/>
    <property type="evidence" value="ECO:0007669"/>
    <property type="project" value="UniProtKB-UniRule"/>
</dbReference>
<evidence type="ECO:0000256" key="5">
    <source>
        <dbReference type="ARBA" id="ARBA00022630"/>
    </source>
</evidence>
<evidence type="ECO:0000256" key="2">
    <source>
        <dbReference type="ARBA" id="ARBA00004370"/>
    </source>
</evidence>
<comment type="subcellular location">
    <subcellularLocation>
        <location evidence="11">Cell membrane</location>
        <topology evidence="11">Peripheral membrane protein</topology>
    </subcellularLocation>
    <subcellularLocation>
        <location evidence="2">Membrane</location>
    </subcellularLocation>
</comment>
<gene>
    <name evidence="11" type="primary">pyrD</name>
    <name evidence="14" type="ORF">CAP_3448</name>
</gene>
<keyword evidence="5 11" id="KW-0285">Flavoprotein</keyword>
<name>A0A017T8J6_9BACT</name>
<evidence type="ECO:0000256" key="11">
    <source>
        <dbReference type="HAMAP-Rule" id="MF_00225"/>
    </source>
</evidence>
<keyword evidence="8 11" id="KW-0560">Oxidoreductase</keyword>
<evidence type="ECO:0000256" key="7">
    <source>
        <dbReference type="ARBA" id="ARBA00022975"/>
    </source>
</evidence>
<feature type="binding site" evidence="11">
    <location>
        <position position="187"/>
    </location>
    <ligand>
        <name>substrate</name>
    </ligand>
</feature>
<keyword evidence="12" id="KW-0732">Signal</keyword>
<comment type="pathway">
    <text evidence="3 11">Pyrimidine metabolism; UMP biosynthesis via de novo pathway; orotate from (S)-dihydroorotate (quinone route): step 1/1.</text>
</comment>
<feature type="binding site" evidence="11">
    <location>
        <position position="306"/>
    </location>
    <ligand>
        <name>FMN</name>
        <dbReference type="ChEBI" id="CHEBI:58210"/>
    </ligand>
</feature>
<dbReference type="UniPathway" id="UPA00070">
    <property type="reaction ID" value="UER00946"/>
</dbReference>
<keyword evidence="15" id="KW-1185">Reference proteome</keyword>
<dbReference type="Gene3D" id="3.20.20.70">
    <property type="entry name" value="Aldolase class I"/>
    <property type="match status" value="1"/>
</dbReference>
<feature type="binding site" evidence="11">
    <location>
        <begin position="114"/>
        <end position="118"/>
    </location>
    <ligand>
        <name>substrate</name>
    </ligand>
</feature>
<organism evidence="14 15">
    <name type="scientific">Chondromyces apiculatus DSM 436</name>
    <dbReference type="NCBI Taxonomy" id="1192034"/>
    <lineage>
        <taxon>Bacteria</taxon>
        <taxon>Pseudomonadati</taxon>
        <taxon>Myxococcota</taxon>
        <taxon>Polyangia</taxon>
        <taxon>Polyangiales</taxon>
        <taxon>Polyangiaceae</taxon>
        <taxon>Chondromyces</taxon>
    </lineage>
</organism>
<evidence type="ECO:0000256" key="4">
    <source>
        <dbReference type="ARBA" id="ARBA00005359"/>
    </source>
</evidence>
<feature type="binding site" evidence="11">
    <location>
        <position position="223"/>
    </location>
    <ligand>
        <name>FMN</name>
        <dbReference type="ChEBI" id="CHEBI:58210"/>
    </ligand>
</feature>
<dbReference type="EC" id="1.3.5.2" evidence="11"/>